<keyword evidence="4" id="KW-0479">Metal-binding</keyword>
<dbReference type="RefSeq" id="WP_200590080.1">
    <property type="nucleotide sequence ID" value="NZ_JAEPBG010000001.1"/>
</dbReference>
<dbReference type="GO" id="GO:0030894">
    <property type="term" value="C:replisome"/>
    <property type="evidence" value="ECO:0007669"/>
    <property type="project" value="TreeGrafter"/>
</dbReference>
<dbReference type="EC" id="5.6.2.4" evidence="16"/>
<evidence type="ECO:0000256" key="9">
    <source>
        <dbReference type="ARBA" id="ARBA00022833"/>
    </source>
</evidence>
<evidence type="ECO:0000256" key="8">
    <source>
        <dbReference type="ARBA" id="ARBA00022806"/>
    </source>
</evidence>
<comment type="cofactor">
    <cofactor evidence="2">
        <name>Zn(2+)</name>
        <dbReference type="ChEBI" id="CHEBI:29105"/>
    </cofactor>
</comment>
<dbReference type="GO" id="GO:0003677">
    <property type="term" value="F:DNA binding"/>
    <property type="evidence" value="ECO:0007669"/>
    <property type="project" value="UniProtKB-KW"/>
</dbReference>
<dbReference type="Pfam" id="PF09382">
    <property type="entry name" value="RQC"/>
    <property type="match status" value="1"/>
</dbReference>
<dbReference type="InterPro" id="IPR010997">
    <property type="entry name" value="HRDC-like_sf"/>
</dbReference>
<evidence type="ECO:0000313" key="20">
    <source>
        <dbReference type="EMBL" id="MBK4733345.1"/>
    </source>
</evidence>
<evidence type="ECO:0000259" key="17">
    <source>
        <dbReference type="PROSITE" id="PS50967"/>
    </source>
</evidence>
<comment type="catalytic activity">
    <reaction evidence="15">
        <text>Couples ATP hydrolysis with the unwinding of duplex DNA by translocating in the 3'-5' direction.</text>
        <dbReference type="EC" id="5.6.2.4"/>
    </reaction>
</comment>
<feature type="domain" description="Helicase ATP-binding" evidence="18">
    <location>
        <begin position="29"/>
        <end position="197"/>
    </location>
</feature>
<dbReference type="InterPro" id="IPR027417">
    <property type="entry name" value="P-loop_NTPase"/>
</dbReference>
<sequence>MSDLSQRALHLLQTIFGYPAFRGQQADIVETIASGGDALVLMPTGGGKSLCYQIPALLRDGVGVVVSPLIALMQDQVDALDELGVRAAFLNSTQSWQEASRVERLVRNGELDLLYVAPERLLTPRCMELLQEAKIALFAIDEAHCVSQWGHDFRPEYIRLSVLHEQFPDVPRIALTATADQQTREEIVRRLALDDAREFISSFDRPNIRYQIVEKSNGRKQLLDFIGSEHPGDAGVVYCLSRKKVEEVAQFLVESGIEALPYHAGMNLDTRTSNQARFLREEGIVMVATIAFGMGIDKPDVRFVAHLDLPKSIEGYYQETGRAGRDGAPANAWMAYGLQDVVQQRRMIDESEADETYKRVQSQKLDAMLGLCETVGCRRVRLLSYFGQHSEPCGNCDTCLNPPVTYDATVPVQKLLSTIYRCGQRFGAGHVFDVLRGMDTDKVRQWKHEQLSVFGIGSDIGDQEWRAILRQVIAMDLVHVDPDAYNSLRLTESARPVLRGERAVQLRRYVKPVKAKRSQTKAKGYVEADLSPVEQRIFEKLRWWRMETARRHNVPAYVIFHDATMREIAKAMPQSLEDLRGVSGVGEKKLQTYGSELVELIGELV</sequence>
<dbReference type="Pfam" id="PF16124">
    <property type="entry name" value="RecQ_Zn_bind"/>
    <property type="match status" value="1"/>
</dbReference>
<dbReference type="PANTHER" id="PTHR13710">
    <property type="entry name" value="DNA HELICASE RECQ FAMILY MEMBER"/>
    <property type="match status" value="1"/>
</dbReference>
<comment type="similarity">
    <text evidence="3">Belongs to the helicase family. RecQ subfamily.</text>
</comment>
<evidence type="ECO:0000256" key="5">
    <source>
        <dbReference type="ARBA" id="ARBA00022741"/>
    </source>
</evidence>
<dbReference type="Pfam" id="PF00570">
    <property type="entry name" value="HRDC"/>
    <property type="match status" value="1"/>
</dbReference>
<reference evidence="20" key="1">
    <citation type="submission" date="2021-01" db="EMBL/GenBank/DDBJ databases">
        <title>Genome sequence of strain Noviherbaspirillum sp. DKR-6.</title>
        <authorList>
            <person name="Chaudhary D.K."/>
        </authorList>
    </citation>
    <scope>NUCLEOTIDE SEQUENCE</scope>
    <source>
        <strain evidence="20">DKR-6</strain>
    </source>
</reference>
<dbReference type="GO" id="GO:0006310">
    <property type="term" value="P:DNA recombination"/>
    <property type="evidence" value="ECO:0007669"/>
    <property type="project" value="UniProtKB-UniRule"/>
</dbReference>
<keyword evidence="11" id="KW-0238">DNA-binding</keyword>
<dbReference type="PROSITE" id="PS50967">
    <property type="entry name" value="HRDC"/>
    <property type="match status" value="1"/>
</dbReference>
<keyword evidence="12" id="KW-0233">DNA recombination</keyword>
<dbReference type="InterPro" id="IPR006293">
    <property type="entry name" value="DNA_helicase_ATP-dep_RecQ_bac"/>
</dbReference>
<evidence type="ECO:0000259" key="18">
    <source>
        <dbReference type="PROSITE" id="PS51192"/>
    </source>
</evidence>
<dbReference type="FunFam" id="1.10.10.10:FF:000175">
    <property type="entry name" value="ATP-dependent DNA helicase RecQ"/>
    <property type="match status" value="1"/>
</dbReference>
<dbReference type="InterPro" id="IPR032284">
    <property type="entry name" value="RecQ_Zn-bd"/>
</dbReference>
<dbReference type="Gene3D" id="1.10.150.80">
    <property type="entry name" value="HRDC domain"/>
    <property type="match status" value="1"/>
</dbReference>
<dbReference type="GO" id="GO:0043138">
    <property type="term" value="F:3'-5' DNA helicase activity"/>
    <property type="evidence" value="ECO:0007669"/>
    <property type="project" value="UniProtKB-EC"/>
</dbReference>
<dbReference type="SMART" id="SM00341">
    <property type="entry name" value="HRDC"/>
    <property type="match status" value="1"/>
</dbReference>
<evidence type="ECO:0000256" key="10">
    <source>
        <dbReference type="ARBA" id="ARBA00022840"/>
    </source>
</evidence>
<evidence type="ECO:0000256" key="12">
    <source>
        <dbReference type="ARBA" id="ARBA00023172"/>
    </source>
</evidence>
<dbReference type="GO" id="GO:0005737">
    <property type="term" value="C:cytoplasm"/>
    <property type="evidence" value="ECO:0007669"/>
    <property type="project" value="TreeGrafter"/>
</dbReference>
<dbReference type="FunFam" id="3.40.50.300:FF:000296">
    <property type="entry name" value="ATP-dependent DNA helicase RecQ"/>
    <property type="match status" value="1"/>
</dbReference>
<keyword evidence="7 20" id="KW-0378">Hydrolase</keyword>
<dbReference type="GO" id="GO:0046872">
    <property type="term" value="F:metal ion binding"/>
    <property type="evidence" value="ECO:0007669"/>
    <property type="project" value="UniProtKB-KW"/>
</dbReference>
<accession>A0A934W4Z3</accession>
<keyword evidence="13" id="KW-0234">DNA repair</keyword>
<dbReference type="SMART" id="SM00490">
    <property type="entry name" value="HELICc"/>
    <property type="match status" value="1"/>
</dbReference>
<evidence type="ECO:0000256" key="14">
    <source>
        <dbReference type="ARBA" id="ARBA00023235"/>
    </source>
</evidence>
<dbReference type="CDD" id="cd18794">
    <property type="entry name" value="SF2_C_RecQ"/>
    <property type="match status" value="1"/>
</dbReference>
<keyword evidence="10" id="KW-0067">ATP-binding</keyword>
<dbReference type="Gene3D" id="3.40.50.300">
    <property type="entry name" value="P-loop containing nucleotide triphosphate hydrolases"/>
    <property type="match status" value="2"/>
</dbReference>
<dbReference type="GO" id="GO:0006260">
    <property type="term" value="P:DNA replication"/>
    <property type="evidence" value="ECO:0007669"/>
    <property type="project" value="InterPro"/>
</dbReference>
<dbReference type="PROSITE" id="PS51194">
    <property type="entry name" value="HELICASE_CTER"/>
    <property type="match status" value="1"/>
</dbReference>
<evidence type="ECO:0000256" key="13">
    <source>
        <dbReference type="ARBA" id="ARBA00023204"/>
    </source>
</evidence>
<keyword evidence="8 20" id="KW-0347">Helicase</keyword>
<dbReference type="PANTHER" id="PTHR13710:SF105">
    <property type="entry name" value="ATP-DEPENDENT DNA HELICASE Q1"/>
    <property type="match status" value="1"/>
</dbReference>
<organism evidence="20 21">
    <name type="scientific">Noviherbaspirillum pedocola</name>
    <dbReference type="NCBI Taxonomy" id="2801341"/>
    <lineage>
        <taxon>Bacteria</taxon>
        <taxon>Pseudomonadati</taxon>
        <taxon>Pseudomonadota</taxon>
        <taxon>Betaproteobacteria</taxon>
        <taxon>Burkholderiales</taxon>
        <taxon>Oxalobacteraceae</taxon>
        <taxon>Noviherbaspirillum</taxon>
    </lineage>
</organism>
<dbReference type="Gene3D" id="1.10.10.10">
    <property type="entry name" value="Winged helix-like DNA-binding domain superfamily/Winged helix DNA-binding domain"/>
    <property type="match status" value="1"/>
</dbReference>
<dbReference type="InterPro" id="IPR011545">
    <property type="entry name" value="DEAD/DEAH_box_helicase_dom"/>
</dbReference>
<keyword evidence="21" id="KW-1185">Reference proteome</keyword>
<dbReference type="GO" id="GO:0043590">
    <property type="term" value="C:bacterial nucleoid"/>
    <property type="evidence" value="ECO:0007669"/>
    <property type="project" value="TreeGrafter"/>
</dbReference>
<dbReference type="InterPro" id="IPR004589">
    <property type="entry name" value="DNA_helicase_ATP-dep_RecQ"/>
</dbReference>
<dbReference type="PROSITE" id="PS51192">
    <property type="entry name" value="HELICASE_ATP_BIND_1"/>
    <property type="match status" value="1"/>
</dbReference>
<keyword evidence="5" id="KW-0547">Nucleotide-binding</keyword>
<evidence type="ECO:0000256" key="4">
    <source>
        <dbReference type="ARBA" id="ARBA00022723"/>
    </source>
</evidence>
<dbReference type="GO" id="GO:0009378">
    <property type="term" value="F:four-way junction helicase activity"/>
    <property type="evidence" value="ECO:0007669"/>
    <property type="project" value="TreeGrafter"/>
</dbReference>
<dbReference type="InterPro" id="IPR002121">
    <property type="entry name" value="HRDC_dom"/>
</dbReference>
<dbReference type="InterPro" id="IPR001650">
    <property type="entry name" value="Helicase_C-like"/>
</dbReference>
<dbReference type="GO" id="GO:0016787">
    <property type="term" value="F:hydrolase activity"/>
    <property type="evidence" value="ECO:0007669"/>
    <property type="project" value="UniProtKB-KW"/>
</dbReference>
<feature type="domain" description="Helicase C-terminal" evidence="19">
    <location>
        <begin position="218"/>
        <end position="368"/>
    </location>
</feature>
<evidence type="ECO:0000313" key="21">
    <source>
        <dbReference type="Proteomes" id="UP000622890"/>
    </source>
</evidence>
<comment type="caution">
    <text evidence="20">The sequence shown here is derived from an EMBL/GenBank/DDBJ whole genome shotgun (WGS) entry which is preliminary data.</text>
</comment>
<dbReference type="Pfam" id="PF00271">
    <property type="entry name" value="Helicase_C"/>
    <property type="match status" value="1"/>
</dbReference>
<feature type="domain" description="HRDC" evidence="17">
    <location>
        <begin position="531"/>
        <end position="605"/>
    </location>
</feature>
<dbReference type="Pfam" id="PF00270">
    <property type="entry name" value="DEAD"/>
    <property type="match status" value="1"/>
</dbReference>
<keyword evidence="14" id="KW-0413">Isomerase</keyword>
<dbReference type="InterPro" id="IPR036388">
    <property type="entry name" value="WH-like_DNA-bd_sf"/>
</dbReference>
<dbReference type="GO" id="GO:0006281">
    <property type="term" value="P:DNA repair"/>
    <property type="evidence" value="ECO:0007669"/>
    <property type="project" value="UniProtKB-KW"/>
</dbReference>
<gene>
    <name evidence="20" type="primary">recQ</name>
    <name evidence="20" type="ORF">JJB74_01750</name>
</gene>
<evidence type="ECO:0000256" key="16">
    <source>
        <dbReference type="NCBIfam" id="TIGR01389"/>
    </source>
</evidence>
<dbReference type="GO" id="GO:0009432">
    <property type="term" value="P:SOS response"/>
    <property type="evidence" value="ECO:0007669"/>
    <property type="project" value="UniProtKB-UniRule"/>
</dbReference>
<dbReference type="Proteomes" id="UP000622890">
    <property type="component" value="Unassembled WGS sequence"/>
</dbReference>
<protein>
    <recommendedName>
        <fullName evidence="16">DNA helicase RecQ</fullName>
        <ecNumber evidence="16">5.6.2.4</ecNumber>
    </recommendedName>
</protein>
<evidence type="ECO:0000256" key="2">
    <source>
        <dbReference type="ARBA" id="ARBA00001947"/>
    </source>
</evidence>
<dbReference type="AlphaFoldDB" id="A0A934W4Z3"/>
<dbReference type="SUPFAM" id="SSF47819">
    <property type="entry name" value="HRDC-like"/>
    <property type="match status" value="1"/>
</dbReference>
<dbReference type="InterPro" id="IPR018982">
    <property type="entry name" value="RQC_domain"/>
</dbReference>
<dbReference type="SMART" id="SM00487">
    <property type="entry name" value="DEXDc"/>
    <property type="match status" value="1"/>
</dbReference>
<dbReference type="GO" id="GO:0005524">
    <property type="term" value="F:ATP binding"/>
    <property type="evidence" value="ECO:0007669"/>
    <property type="project" value="UniProtKB-KW"/>
</dbReference>
<evidence type="ECO:0000256" key="1">
    <source>
        <dbReference type="ARBA" id="ARBA00001946"/>
    </source>
</evidence>
<comment type="cofactor">
    <cofactor evidence="1">
        <name>Mg(2+)</name>
        <dbReference type="ChEBI" id="CHEBI:18420"/>
    </cofactor>
</comment>
<dbReference type="InterPro" id="IPR014001">
    <property type="entry name" value="Helicase_ATP-bd"/>
</dbReference>
<evidence type="ECO:0000259" key="19">
    <source>
        <dbReference type="PROSITE" id="PS51194"/>
    </source>
</evidence>
<dbReference type="EMBL" id="JAEPBG010000001">
    <property type="protein sequence ID" value="MBK4733345.1"/>
    <property type="molecule type" value="Genomic_DNA"/>
</dbReference>
<keyword evidence="9" id="KW-0862">Zinc</keyword>
<evidence type="ECO:0000256" key="3">
    <source>
        <dbReference type="ARBA" id="ARBA00005446"/>
    </source>
</evidence>
<dbReference type="NCBIfam" id="TIGR00614">
    <property type="entry name" value="recQ_fam"/>
    <property type="match status" value="1"/>
</dbReference>
<dbReference type="InterPro" id="IPR044876">
    <property type="entry name" value="HRDC_dom_sf"/>
</dbReference>
<dbReference type="SMART" id="SM00956">
    <property type="entry name" value="RQC"/>
    <property type="match status" value="1"/>
</dbReference>
<keyword evidence="6" id="KW-0227">DNA damage</keyword>
<evidence type="ECO:0000256" key="15">
    <source>
        <dbReference type="ARBA" id="ARBA00034617"/>
    </source>
</evidence>
<dbReference type="NCBIfam" id="TIGR01389">
    <property type="entry name" value="recQ"/>
    <property type="match status" value="1"/>
</dbReference>
<evidence type="ECO:0000256" key="11">
    <source>
        <dbReference type="ARBA" id="ARBA00023125"/>
    </source>
</evidence>
<evidence type="ECO:0000256" key="7">
    <source>
        <dbReference type="ARBA" id="ARBA00022801"/>
    </source>
</evidence>
<evidence type="ECO:0000256" key="6">
    <source>
        <dbReference type="ARBA" id="ARBA00022763"/>
    </source>
</evidence>
<dbReference type="SUPFAM" id="SSF52540">
    <property type="entry name" value="P-loop containing nucleoside triphosphate hydrolases"/>
    <property type="match status" value="2"/>
</dbReference>
<name>A0A934W4Z3_9BURK</name>
<proteinExistence type="inferred from homology"/>
<dbReference type="FunFam" id="3.40.50.300:FF:000156">
    <property type="entry name" value="ATP-dependent DNA helicase recQ"/>
    <property type="match status" value="1"/>
</dbReference>
<dbReference type="CDD" id="cd17920">
    <property type="entry name" value="DEXHc_RecQ"/>
    <property type="match status" value="1"/>
</dbReference>